<dbReference type="CDD" id="cd04981">
    <property type="entry name" value="IgV_H"/>
    <property type="match status" value="1"/>
</dbReference>
<evidence type="ECO:0000256" key="1">
    <source>
        <dbReference type="ARBA" id="ARBA00022859"/>
    </source>
</evidence>
<evidence type="ECO:0000256" key="2">
    <source>
        <dbReference type="ARBA" id="ARBA00023130"/>
    </source>
</evidence>
<evidence type="ECO:0000313" key="6">
    <source>
        <dbReference type="Ensembl" id="ENSCPBP00000004506.1"/>
    </source>
</evidence>
<dbReference type="InterPro" id="IPR050199">
    <property type="entry name" value="IgHV"/>
</dbReference>
<keyword evidence="7" id="KW-1185">Reference proteome</keyword>
<dbReference type="GeneTree" id="ENSGT01050000244936"/>
<dbReference type="InterPro" id="IPR003599">
    <property type="entry name" value="Ig_sub"/>
</dbReference>
<dbReference type="PROSITE" id="PS50835">
    <property type="entry name" value="IG_LIKE"/>
    <property type="match status" value="1"/>
</dbReference>
<name>A0A8C3F7L9_CHRPI</name>
<evidence type="ECO:0000259" key="5">
    <source>
        <dbReference type="PROSITE" id="PS50835"/>
    </source>
</evidence>
<dbReference type="InterPro" id="IPR013783">
    <property type="entry name" value="Ig-like_fold"/>
</dbReference>
<dbReference type="OMA" id="QHWAQER"/>
<protein>
    <recommendedName>
        <fullName evidence="5">Ig-like domain-containing protein</fullName>
    </recommendedName>
</protein>
<evidence type="ECO:0000313" key="7">
    <source>
        <dbReference type="Proteomes" id="UP000694380"/>
    </source>
</evidence>
<dbReference type="AlphaFoldDB" id="A0A8C3F7L9"/>
<dbReference type="Ensembl" id="ENSCPBT00000005497.1">
    <property type="protein sequence ID" value="ENSCPBP00000004506.1"/>
    <property type="gene ID" value="ENSCPBG00000003605.1"/>
</dbReference>
<dbReference type="SMART" id="SM00406">
    <property type="entry name" value="IGv"/>
    <property type="match status" value="1"/>
</dbReference>
<feature type="region of interest" description="Disordered" evidence="4">
    <location>
        <begin position="157"/>
        <end position="176"/>
    </location>
</feature>
<dbReference type="InterPro" id="IPR036179">
    <property type="entry name" value="Ig-like_dom_sf"/>
</dbReference>
<dbReference type="Gene3D" id="2.60.40.10">
    <property type="entry name" value="Immunoglobulins"/>
    <property type="match status" value="1"/>
</dbReference>
<dbReference type="GO" id="GO:0002250">
    <property type="term" value="P:adaptive immune response"/>
    <property type="evidence" value="ECO:0007669"/>
    <property type="project" value="UniProtKB-KW"/>
</dbReference>
<dbReference type="PANTHER" id="PTHR23266">
    <property type="entry name" value="IMMUNOGLOBULIN HEAVY CHAIN"/>
    <property type="match status" value="1"/>
</dbReference>
<accession>A0A8C3F7L9</accession>
<dbReference type="InterPro" id="IPR013106">
    <property type="entry name" value="Ig_V-set"/>
</dbReference>
<dbReference type="GO" id="GO:0005576">
    <property type="term" value="C:extracellular region"/>
    <property type="evidence" value="ECO:0007669"/>
    <property type="project" value="UniProtKB-ARBA"/>
</dbReference>
<keyword evidence="3" id="KW-1280">Immunoglobulin</keyword>
<keyword evidence="2" id="KW-1064">Adaptive immunity</keyword>
<dbReference type="SMART" id="SM00409">
    <property type="entry name" value="IG"/>
    <property type="match status" value="1"/>
</dbReference>
<organism evidence="6 7">
    <name type="scientific">Chrysemys picta bellii</name>
    <name type="common">Western painted turtle</name>
    <name type="synonym">Emys bellii</name>
    <dbReference type="NCBI Taxonomy" id="8478"/>
    <lineage>
        <taxon>Eukaryota</taxon>
        <taxon>Metazoa</taxon>
        <taxon>Chordata</taxon>
        <taxon>Craniata</taxon>
        <taxon>Vertebrata</taxon>
        <taxon>Euteleostomi</taxon>
        <taxon>Archelosauria</taxon>
        <taxon>Testudinata</taxon>
        <taxon>Testudines</taxon>
        <taxon>Cryptodira</taxon>
        <taxon>Durocryptodira</taxon>
        <taxon>Testudinoidea</taxon>
        <taxon>Emydidae</taxon>
        <taxon>Chrysemys</taxon>
    </lineage>
</organism>
<dbReference type="Proteomes" id="UP000694380">
    <property type="component" value="Unplaced"/>
</dbReference>
<dbReference type="FunFam" id="2.60.40.10:FF:002198">
    <property type="entry name" value="Immunoglobulin heavy variable 5-2"/>
    <property type="match status" value="1"/>
</dbReference>
<dbReference type="SUPFAM" id="SSF48726">
    <property type="entry name" value="Immunoglobulin"/>
    <property type="match status" value="1"/>
</dbReference>
<dbReference type="InterPro" id="IPR007110">
    <property type="entry name" value="Ig-like_dom"/>
</dbReference>
<evidence type="ECO:0000256" key="4">
    <source>
        <dbReference type="SAM" id="MobiDB-lite"/>
    </source>
</evidence>
<reference evidence="6" key="1">
    <citation type="submission" date="2025-08" db="UniProtKB">
        <authorList>
            <consortium name="Ensembl"/>
        </authorList>
    </citation>
    <scope>IDENTIFICATION</scope>
</reference>
<proteinExistence type="predicted"/>
<evidence type="ECO:0000256" key="3">
    <source>
        <dbReference type="ARBA" id="ARBA00043265"/>
    </source>
</evidence>
<reference evidence="6" key="2">
    <citation type="submission" date="2025-09" db="UniProtKB">
        <authorList>
            <consortium name="Ensembl"/>
        </authorList>
    </citation>
    <scope>IDENTIFICATION</scope>
</reference>
<feature type="domain" description="Ig-like" evidence="5">
    <location>
        <begin position="11"/>
        <end position="116"/>
    </location>
</feature>
<sequence length="176" mass="19698">TVTAGSWSFLPGVRKCVWSQVQLVESGGDVKKPGDSLRLSCKASGFTFSSYNMNWVRQAPGKGLEWVAYINPGGGSTYYLNSVKGRFTISRDNSKSDLLYLQMTGLKPEDTARYYCARDTVRGIPSGLIQKPKWQNRTSPMRRMGAALPQAIQHWAQERDLQPERKTNQSSGFRAQ</sequence>
<dbReference type="GO" id="GO:0019814">
    <property type="term" value="C:immunoglobulin complex"/>
    <property type="evidence" value="ECO:0007669"/>
    <property type="project" value="UniProtKB-KW"/>
</dbReference>
<feature type="compositionally biased region" description="Basic and acidic residues" evidence="4">
    <location>
        <begin position="157"/>
        <end position="167"/>
    </location>
</feature>
<keyword evidence="1" id="KW-0391">Immunity</keyword>
<dbReference type="Pfam" id="PF07686">
    <property type="entry name" value="V-set"/>
    <property type="match status" value="1"/>
</dbReference>